<keyword evidence="7" id="KW-1185">Reference proteome</keyword>
<evidence type="ECO:0000313" key="7">
    <source>
        <dbReference type="Proteomes" id="UP000515860"/>
    </source>
</evidence>
<name>A0A7G9GD86_9FIRM</name>
<dbReference type="InterPro" id="IPR025302">
    <property type="entry name" value="DrrA1/2-like_C"/>
</dbReference>
<dbReference type="Pfam" id="PF00005">
    <property type="entry name" value="ABC_tran"/>
    <property type="match status" value="1"/>
</dbReference>
<evidence type="ECO:0000256" key="1">
    <source>
        <dbReference type="ARBA" id="ARBA00005417"/>
    </source>
</evidence>
<sequence>MEILEIRDLHKRFGSHEVLSGLNMVIPEHTIFGFVGQNGAGKTTTMKIVLGLLRPDGGEVAVCGQRVSYGGTRSNRCVGYLPDVPEFYGYMTPVEYLKLCGEITGLESGRIRARGRELLDLVGLAGDKKRIGGFSRGMKQRLGIAQALLNEPRLLICDEPTSALDPIGRKEILDILSAVREKTTVVFSTHILTDVERICDHVALLHGGKLALCGTLSEIRGSYRRSGFRIEFRNPEDARMFSECGELKSPGTTVSAEGAVLTIESPEEGAKGKVLIRLLAEKQMVPLHFEILEPSLESIFAEAVV</sequence>
<gene>
    <name evidence="6" type="ORF">H9Q79_00130</name>
</gene>
<dbReference type="Proteomes" id="UP000515860">
    <property type="component" value="Chromosome"/>
</dbReference>
<evidence type="ECO:0000256" key="2">
    <source>
        <dbReference type="ARBA" id="ARBA00022448"/>
    </source>
</evidence>
<dbReference type="InterPro" id="IPR027417">
    <property type="entry name" value="P-loop_NTPase"/>
</dbReference>
<keyword evidence="2" id="KW-0813">Transport</keyword>
<evidence type="ECO:0000259" key="5">
    <source>
        <dbReference type="PROSITE" id="PS50893"/>
    </source>
</evidence>
<dbReference type="PANTHER" id="PTHR43335">
    <property type="entry name" value="ABC TRANSPORTER, ATP-BINDING PROTEIN"/>
    <property type="match status" value="1"/>
</dbReference>
<dbReference type="GO" id="GO:0005524">
    <property type="term" value="F:ATP binding"/>
    <property type="evidence" value="ECO:0007669"/>
    <property type="project" value="UniProtKB-KW"/>
</dbReference>
<evidence type="ECO:0000313" key="6">
    <source>
        <dbReference type="EMBL" id="QNM08768.1"/>
    </source>
</evidence>
<keyword evidence="4 6" id="KW-0067">ATP-binding</keyword>
<accession>A0A7G9GD86</accession>
<dbReference type="RefSeq" id="WP_118645706.1">
    <property type="nucleotide sequence ID" value="NZ_CP060635.1"/>
</dbReference>
<comment type="similarity">
    <text evidence="1">Belongs to the ABC transporter superfamily.</text>
</comment>
<dbReference type="PROSITE" id="PS50893">
    <property type="entry name" value="ABC_TRANSPORTER_2"/>
    <property type="match status" value="1"/>
</dbReference>
<dbReference type="AlphaFoldDB" id="A0A7G9GD86"/>
<dbReference type="CDD" id="cd03230">
    <property type="entry name" value="ABC_DR_subfamily_A"/>
    <property type="match status" value="1"/>
</dbReference>
<dbReference type="KEGG" id="whj:H9Q79_00130"/>
<evidence type="ECO:0000256" key="4">
    <source>
        <dbReference type="ARBA" id="ARBA00022840"/>
    </source>
</evidence>
<dbReference type="EMBL" id="CP060635">
    <property type="protein sequence ID" value="QNM08768.1"/>
    <property type="molecule type" value="Genomic_DNA"/>
</dbReference>
<reference evidence="6 7" key="1">
    <citation type="submission" date="2020-08" db="EMBL/GenBank/DDBJ databases">
        <authorList>
            <person name="Liu C."/>
            <person name="Sun Q."/>
        </authorList>
    </citation>
    <scope>NUCLEOTIDE SEQUENCE [LARGE SCALE GENOMIC DNA]</scope>
    <source>
        <strain evidence="6 7">NSJ-29</strain>
    </source>
</reference>
<dbReference type="InterPro" id="IPR003593">
    <property type="entry name" value="AAA+_ATPase"/>
</dbReference>
<dbReference type="PANTHER" id="PTHR43335:SF4">
    <property type="entry name" value="ABC TRANSPORTER, ATP-BINDING PROTEIN"/>
    <property type="match status" value="1"/>
</dbReference>
<proteinExistence type="inferred from homology"/>
<dbReference type="InterPro" id="IPR003439">
    <property type="entry name" value="ABC_transporter-like_ATP-bd"/>
</dbReference>
<feature type="domain" description="ABC transporter" evidence="5">
    <location>
        <begin position="4"/>
        <end position="232"/>
    </location>
</feature>
<dbReference type="Pfam" id="PF13732">
    <property type="entry name" value="DrrA1-3_C"/>
    <property type="match status" value="1"/>
</dbReference>
<dbReference type="GO" id="GO:0016887">
    <property type="term" value="F:ATP hydrolysis activity"/>
    <property type="evidence" value="ECO:0007669"/>
    <property type="project" value="InterPro"/>
</dbReference>
<protein>
    <submittedName>
        <fullName evidence="6">ABC transporter ATP-binding protein</fullName>
    </submittedName>
</protein>
<organism evidence="6 7">
    <name type="scientific">Wansuia hejianensis</name>
    <dbReference type="NCBI Taxonomy" id="2763667"/>
    <lineage>
        <taxon>Bacteria</taxon>
        <taxon>Bacillati</taxon>
        <taxon>Bacillota</taxon>
        <taxon>Clostridia</taxon>
        <taxon>Lachnospirales</taxon>
        <taxon>Lachnospiraceae</taxon>
        <taxon>Wansuia</taxon>
    </lineage>
</organism>
<dbReference type="SUPFAM" id="SSF52540">
    <property type="entry name" value="P-loop containing nucleoside triphosphate hydrolases"/>
    <property type="match status" value="1"/>
</dbReference>
<evidence type="ECO:0000256" key="3">
    <source>
        <dbReference type="ARBA" id="ARBA00022741"/>
    </source>
</evidence>
<keyword evidence="3" id="KW-0547">Nucleotide-binding</keyword>
<dbReference type="Gene3D" id="3.40.50.300">
    <property type="entry name" value="P-loop containing nucleotide triphosphate hydrolases"/>
    <property type="match status" value="1"/>
</dbReference>
<dbReference type="SMART" id="SM00382">
    <property type="entry name" value="AAA"/>
    <property type="match status" value="1"/>
</dbReference>